<accession>A0AAV5U033</accession>
<dbReference type="PROSITE" id="PS50097">
    <property type="entry name" value="BTB"/>
    <property type="match status" value="1"/>
</dbReference>
<dbReference type="CDD" id="cd18186">
    <property type="entry name" value="BTB_POZ_ZBTB_KLHL-like"/>
    <property type="match status" value="1"/>
</dbReference>
<feature type="domain" description="BTB" evidence="1">
    <location>
        <begin position="145"/>
        <end position="200"/>
    </location>
</feature>
<name>A0AAV5U033_9BILA</name>
<comment type="caution">
    <text evidence="2">The sequence shown here is derived from an EMBL/GenBank/DDBJ whole genome shotgun (WGS) entry which is preliminary data.</text>
</comment>
<dbReference type="AlphaFoldDB" id="A0AAV5U033"/>
<evidence type="ECO:0000313" key="3">
    <source>
        <dbReference type="Proteomes" id="UP001432027"/>
    </source>
</evidence>
<dbReference type="Gene3D" id="3.30.710.10">
    <property type="entry name" value="Potassium Channel Kv1.1, Chain A"/>
    <property type="match status" value="1"/>
</dbReference>
<evidence type="ECO:0000259" key="1">
    <source>
        <dbReference type="PROSITE" id="PS50097"/>
    </source>
</evidence>
<gene>
    <name evidence="2" type="ORF">PENTCL1PPCAC_22316</name>
</gene>
<dbReference type="Proteomes" id="UP001432027">
    <property type="component" value="Unassembled WGS sequence"/>
</dbReference>
<sequence length="281" mass="31993">EPTFEQQKEITVELTRDNDTNKGVESYRNFRVGAVDFKLTLRRGFNGSMDYNAKVQCQKRGGFDPHWSLKFEVAYRMTIPATEQVIAGSSTFDSTADHKAFNLGPFEAPADSHTEASIWISIKLLKWSGIHHPLAFDFSRRSNLSDATLIVEGRRIYITKSIVAMQSAYFKRLFDEESHAEFKIPGTKYEDMIIFLTLMYPHTTSDQISQLLTDPTAPDSKKTVHIDRLLDLAARFESPSVSSIIEKALMEGSYDTEVLLLADKYCLSHLCSQQLKEFQTR</sequence>
<proteinExistence type="predicted"/>
<dbReference type="SUPFAM" id="SSF54695">
    <property type="entry name" value="POZ domain"/>
    <property type="match status" value="1"/>
</dbReference>
<dbReference type="SMART" id="SM00225">
    <property type="entry name" value="BTB"/>
    <property type="match status" value="1"/>
</dbReference>
<feature type="non-terminal residue" evidence="2">
    <location>
        <position position="281"/>
    </location>
</feature>
<keyword evidence="3" id="KW-1185">Reference proteome</keyword>
<dbReference type="InterPro" id="IPR011333">
    <property type="entry name" value="SKP1/BTB/POZ_sf"/>
</dbReference>
<dbReference type="PANTHER" id="PTHR22744">
    <property type="entry name" value="HELIX LOOP HELIX PROTEIN 21-RELATED"/>
    <property type="match status" value="1"/>
</dbReference>
<protein>
    <recommendedName>
        <fullName evidence="1">BTB domain-containing protein</fullName>
    </recommendedName>
</protein>
<dbReference type="Pfam" id="PF00651">
    <property type="entry name" value="BTB"/>
    <property type="match status" value="1"/>
</dbReference>
<evidence type="ECO:0000313" key="2">
    <source>
        <dbReference type="EMBL" id="GMT00142.1"/>
    </source>
</evidence>
<dbReference type="EMBL" id="BTSX01000005">
    <property type="protein sequence ID" value="GMT00142.1"/>
    <property type="molecule type" value="Genomic_DNA"/>
</dbReference>
<organism evidence="2 3">
    <name type="scientific">Pristionchus entomophagus</name>
    <dbReference type="NCBI Taxonomy" id="358040"/>
    <lineage>
        <taxon>Eukaryota</taxon>
        <taxon>Metazoa</taxon>
        <taxon>Ecdysozoa</taxon>
        <taxon>Nematoda</taxon>
        <taxon>Chromadorea</taxon>
        <taxon>Rhabditida</taxon>
        <taxon>Rhabditina</taxon>
        <taxon>Diplogasteromorpha</taxon>
        <taxon>Diplogasteroidea</taxon>
        <taxon>Neodiplogasteridae</taxon>
        <taxon>Pristionchus</taxon>
    </lineage>
</organism>
<feature type="non-terminal residue" evidence="2">
    <location>
        <position position="1"/>
    </location>
</feature>
<dbReference type="PANTHER" id="PTHR22744:SF17">
    <property type="entry name" value="BTB DOMAIN-CONTAINING PROTEIN"/>
    <property type="match status" value="1"/>
</dbReference>
<reference evidence="2" key="1">
    <citation type="submission" date="2023-10" db="EMBL/GenBank/DDBJ databases">
        <title>Genome assembly of Pristionchus species.</title>
        <authorList>
            <person name="Yoshida K."/>
            <person name="Sommer R.J."/>
        </authorList>
    </citation>
    <scope>NUCLEOTIDE SEQUENCE</scope>
    <source>
        <strain evidence="2">RS0144</strain>
    </source>
</reference>
<dbReference type="InterPro" id="IPR000210">
    <property type="entry name" value="BTB/POZ_dom"/>
</dbReference>